<feature type="chain" id="PRO_5013101850" description="Lipoprotein" evidence="2">
    <location>
        <begin position="22"/>
        <end position="187"/>
    </location>
</feature>
<evidence type="ECO:0008006" key="5">
    <source>
        <dbReference type="Google" id="ProtNLM"/>
    </source>
</evidence>
<protein>
    <recommendedName>
        <fullName evidence="5">Lipoprotein</fullName>
    </recommendedName>
</protein>
<comment type="caution">
    <text evidence="3">The sequence shown here is derived from an EMBL/GenBank/DDBJ whole genome shotgun (WGS) entry which is preliminary data.</text>
</comment>
<feature type="region of interest" description="Disordered" evidence="1">
    <location>
        <begin position="20"/>
        <end position="53"/>
    </location>
</feature>
<evidence type="ECO:0000256" key="2">
    <source>
        <dbReference type="SAM" id="SignalP"/>
    </source>
</evidence>
<dbReference type="EMBL" id="NCEQ01000003">
    <property type="protein sequence ID" value="OYX58151.1"/>
    <property type="molecule type" value="Genomic_DNA"/>
</dbReference>
<evidence type="ECO:0000313" key="4">
    <source>
        <dbReference type="Proteomes" id="UP000216147"/>
    </source>
</evidence>
<keyword evidence="2" id="KW-0732">Signal</keyword>
<proteinExistence type="predicted"/>
<dbReference type="AlphaFoldDB" id="A0A258HME5"/>
<reference evidence="3 4" key="1">
    <citation type="submission" date="2017-03" db="EMBL/GenBank/DDBJ databases">
        <title>Lifting the veil on microbial sulfur biogeochemistry in mining wastewaters.</title>
        <authorList>
            <person name="Kantor R.S."/>
            <person name="Colenbrander Nelson T."/>
            <person name="Marshall S."/>
            <person name="Bennett D."/>
            <person name="Apte S."/>
            <person name="Camacho D."/>
            <person name="Thomas B.C."/>
            <person name="Warren L.A."/>
            <person name="Banfield J.F."/>
        </authorList>
    </citation>
    <scope>NUCLEOTIDE SEQUENCE [LARGE SCALE GENOMIC DNA]</scope>
    <source>
        <strain evidence="3">32-68-21</strain>
    </source>
</reference>
<feature type="compositionally biased region" description="Low complexity" evidence="1">
    <location>
        <begin position="29"/>
        <end position="42"/>
    </location>
</feature>
<accession>A0A258HME5</accession>
<dbReference type="Proteomes" id="UP000216147">
    <property type="component" value="Unassembled WGS sequence"/>
</dbReference>
<name>A0A258HME5_9CAUL</name>
<organism evidence="3 4">
    <name type="scientific">Brevundimonas subvibrioides</name>
    <dbReference type="NCBI Taxonomy" id="74313"/>
    <lineage>
        <taxon>Bacteria</taxon>
        <taxon>Pseudomonadati</taxon>
        <taxon>Pseudomonadota</taxon>
        <taxon>Alphaproteobacteria</taxon>
        <taxon>Caulobacterales</taxon>
        <taxon>Caulobacteraceae</taxon>
        <taxon>Brevundimonas</taxon>
    </lineage>
</organism>
<dbReference type="PROSITE" id="PS51257">
    <property type="entry name" value="PROKAR_LIPOPROTEIN"/>
    <property type="match status" value="1"/>
</dbReference>
<evidence type="ECO:0000313" key="3">
    <source>
        <dbReference type="EMBL" id="OYX58151.1"/>
    </source>
</evidence>
<sequence>MMIRNLMLVSVLTLGACTQPAAPDDARDTAPGAAGADQATAPAPDPQSPGNELPVAADLLAGAPLSGRWEDVGDGATVGVLFTSPDYADTLAIGCNTGSGEAYINWTIQNPAEDGEVRLYTEAKTEVFAATGSNAGAAIRTIDVTGSDPRLAVLKTTQAKFGVQASGEAIVVPWDPSIARVLNECAG</sequence>
<gene>
    <name evidence="3" type="ORF">B7Y86_03865</name>
</gene>
<feature type="signal peptide" evidence="2">
    <location>
        <begin position="1"/>
        <end position="21"/>
    </location>
</feature>
<evidence type="ECO:0000256" key="1">
    <source>
        <dbReference type="SAM" id="MobiDB-lite"/>
    </source>
</evidence>